<feature type="transmembrane region" description="Helical" evidence="1">
    <location>
        <begin position="38"/>
        <end position="57"/>
    </location>
</feature>
<reference evidence="4" key="1">
    <citation type="journal article" date="2019" name="Int. J. Syst. Evol. Microbiol.">
        <title>The Global Catalogue of Microorganisms (GCM) 10K type strain sequencing project: providing services to taxonomists for standard genome sequencing and annotation.</title>
        <authorList>
            <consortium name="The Broad Institute Genomics Platform"/>
            <consortium name="The Broad Institute Genome Sequencing Center for Infectious Disease"/>
            <person name="Wu L."/>
            <person name="Ma J."/>
        </authorList>
    </citation>
    <scope>NUCLEOTIDE SEQUENCE [LARGE SCALE GENOMIC DNA]</scope>
    <source>
        <strain evidence="4">KCTC 12847</strain>
    </source>
</reference>
<dbReference type="InterPro" id="IPR009936">
    <property type="entry name" value="DUF1468"/>
</dbReference>
<keyword evidence="4" id="KW-1185">Reference proteome</keyword>
<keyword evidence="1" id="KW-0812">Transmembrane</keyword>
<dbReference type="EMBL" id="JBHRUH010000031">
    <property type="protein sequence ID" value="MFC3293521.1"/>
    <property type="molecule type" value="Genomic_DNA"/>
</dbReference>
<evidence type="ECO:0000259" key="2">
    <source>
        <dbReference type="Pfam" id="PF07331"/>
    </source>
</evidence>
<keyword evidence="1" id="KW-0472">Membrane</keyword>
<feature type="domain" description="DUF1468" evidence="2">
    <location>
        <begin position="10"/>
        <end position="152"/>
    </location>
</feature>
<protein>
    <submittedName>
        <fullName evidence="3">Tripartite tricarboxylate transporter TctB family protein</fullName>
    </submittedName>
</protein>
<evidence type="ECO:0000256" key="1">
    <source>
        <dbReference type="SAM" id="Phobius"/>
    </source>
</evidence>
<dbReference type="Proteomes" id="UP001595640">
    <property type="component" value="Unassembled WGS sequence"/>
</dbReference>
<evidence type="ECO:0000313" key="4">
    <source>
        <dbReference type="Proteomes" id="UP001595640"/>
    </source>
</evidence>
<proteinExistence type="predicted"/>
<feature type="transmembrane region" description="Helical" evidence="1">
    <location>
        <begin position="126"/>
        <end position="143"/>
    </location>
</feature>
<dbReference type="RefSeq" id="WP_019017788.1">
    <property type="nucleotide sequence ID" value="NZ_BMXD01000001.1"/>
</dbReference>
<sequence length="152" mass="16447">MTKDRSLATAVLLMVAVLFVESGNIPEKTSWQAYGSAIYPQILLGCIAVFALLLLLNSFRQTSQPGTKGATTAKRPRANVKVVGIFVLFGAYAALLPVLGYLASTLGFMVATQALLLGVDTRRKWIINLTTAGILVPLVYVIFEYGLNVWLP</sequence>
<gene>
    <name evidence="3" type="ORF">ACFOEI_15805</name>
</gene>
<dbReference type="Pfam" id="PF07331">
    <property type="entry name" value="TctB"/>
    <property type="match status" value="1"/>
</dbReference>
<comment type="caution">
    <text evidence="3">The sequence shown here is derived from an EMBL/GenBank/DDBJ whole genome shotgun (WGS) entry which is preliminary data.</text>
</comment>
<name>A0ABV7M3P6_9GAMM</name>
<keyword evidence="1" id="KW-1133">Transmembrane helix</keyword>
<evidence type="ECO:0000313" key="3">
    <source>
        <dbReference type="EMBL" id="MFC3293521.1"/>
    </source>
</evidence>
<accession>A0ABV7M3P6</accession>
<organism evidence="3 4">
    <name type="scientific">Modicisalibacter luteus</name>
    <dbReference type="NCBI Taxonomy" id="453962"/>
    <lineage>
        <taxon>Bacteria</taxon>
        <taxon>Pseudomonadati</taxon>
        <taxon>Pseudomonadota</taxon>
        <taxon>Gammaproteobacteria</taxon>
        <taxon>Oceanospirillales</taxon>
        <taxon>Halomonadaceae</taxon>
        <taxon>Modicisalibacter</taxon>
    </lineage>
</organism>
<feature type="transmembrane region" description="Helical" evidence="1">
    <location>
        <begin position="78"/>
        <end position="95"/>
    </location>
</feature>